<reference evidence="2 3" key="1">
    <citation type="journal article" date="2018" name="Sci. Rep.">
        <title>Raphidocelis subcapitata (=Pseudokirchneriella subcapitata) provides an insight into genome evolution and environmental adaptations in the Sphaeropleales.</title>
        <authorList>
            <person name="Suzuki S."/>
            <person name="Yamaguchi H."/>
            <person name="Nakajima N."/>
            <person name="Kawachi M."/>
        </authorList>
    </citation>
    <scope>NUCLEOTIDE SEQUENCE [LARGE SCALE GENOMIC DNA]</scope>
    <source>
        <strain evidence="2 3">NIES-35</strain>
    </source>
</reference>
<feature type="compositionally biased region" description="Low complexity" evidence="1">
    <location>
        <begin position="341"/>
        <end position="364"/>
    </location>
</feature>
<dbReference type="Proteomes" id="UP000247498">
    <property type="component" value="Unassembled WGS sequence"/>
</dbReference>
<feature type="region of interest" description="Disordered" evidence="1">
    <location>
        <begin position="33"/>
        <end position="142"/>
    </location>
</feature>
<feature type="compositionally biased region" description="Low complexity" evidence="1">
    <location>
        <begin position="787"/>
        <end position="812"/>
    </location>
</feature>
<proteinExistence type="predicted"/>
<keyword evidence="3" id="KW-1185">Reference proteome</keyword>
<evidence type="ECO:0000256" key="1">
    <source>
        <dbReference type="SAM" id="MobiDB-lite"/>
    </source>
</evidence>
<feature type="compositionally biased region" description="Gly residues" evidence="1">
    <location>
        <begin position="1014"/>
        <end position="1023"/>
    </location>
</feature>
<feature type="compositionally biased region" description="Low complexity" evidence="1">
    <location>
        <begin position="224"/>
        <end position="237"/>
    </location>
</feature>
<dbReference type="PANTHER" id="PTHR45691">
    <property type="entry name" value="PROTEIN DIAPHANOUS"/>
    <property type="match status" value="1"/>
</dbReference>
<comment type="caution">
    <text evidence="2">The sequence shown here is derived from an EMBL/GenBank/DDBJ whole genome shotgun (WGS) entry which is preliminary data.</text>
</comment>
<gene>
    <name evidence="2" type="ORF">Rsub_03636</name>
</gene>
<protein>
    <submittedName>
        <fullName evidence="2">Uncharacterized protein</fullName>
    </submittedName>
</protein>
<dbReference type="OrthoDB" id="10682017at2759"/>
<feature type="compositionally biased region" description="Basic and acidic residues" evidence="1">
    <location>
        <begin position="423"/>
        <end position="434"/>
    </location>
</feature>
<feature type="compositionally biased region" description="Low complexity" evidence="1">
    <location>
        <begin position="462"/>
        <end position="479"/>
    </location>
</feature>
<feature type="compositionally biased region" description="Gly residues" evidence="1">
    <location>
        <begin position="33"/>
        <end position="56"/>
    </location>
</feature>
<sequence length="1036" mass="102856">MSQPDDWDDVRAEQHAALRAEYVSRYRRALGLGGGGVSRAGGGGVSADDGGAGAGAGPCVMHPTGPPRSSAGGGGGGGDGRRASEGAASLGGAGERPSGERAGGAAAPGRLPPPSDLAAAALSGHGELEDHHAKKKRLGRVPGAFKRLWGKWKQAIIEPAPLHPPPQRHVPVAPLRAAPPPPPGPEGPAAARPSGLRRAAAQLAYGSGLYNPAVSLDHRPRLAAPPAQQQHGPAEGGALEHAYGTEGGAHGSGEAELEEEEGAGDGSWGEPGPGPEDQRPLHAHAASTDAYGHRVSEEPPLSPRLGGAAAAAAEAARLDAAASAAQHDAEAATRRARAARQRLLAGPPPSQAVQAPPVQVHAPAAPQPPSLAPGGSAQRASGLLRSGARSGSASHSGGAASGAAAAPPAKQPPAVRDWGVQQAREDARWPRDQRASLPLAPDVPRPPPPLRTLAQSSAAPLPHSASQPPTPHAAPAAAPELSRANSGSSAGGTPREHSASSGRCLPIPHLPPPAQSPSVAAAAAGSTASSIRAHSRLTALQQFVAAEEARLEAQLVSLAARQQLLAGIVLSLPPGTGDDGGGAAARMRRKLLDEERRVESEADALQARGAALAASAARLASTLELLSAPSSMGDEDRLGLLQLLMADVADRLGLWGRLDALDGLPRLGRVGQSLREMVEGAPAPAPPPLPTLAEATAVLLPPPPPPPRGWQPAAQPRPGGGRGAAAGRYGVLPSEAAGGGPAHSEAAAEAAAATEMDPDHELYDTMASIFSADATDDVYGPPPPRNAPRAHAQQAGAGQPRPASAGQPLLPGGAAAAAPLPVLAPVGGTPAKLLRRRGLSLDIPGAHQELAHSLAATGALKPEETEAFSTAFERLARGAGAASPPPGLPRPPPPGPAALRSPGAGAVAAIKESIRESAQGGGGAALPPGYEGFAAASHYAPRPGHARGPANEGFIAMGPDAAAPPPPAAPVPAPAALPAAIPAQLPAASAAGSAIEAMSVRDLLGLLVSTLQQNGGGGGGGGADVDKPIGQLLRGR</sequence>
<feature type="region of interest" description="Disordered" evidence="1">
    <location>
        <begin position="878"/>
        <end position="906"/>
    </location>
</feature>
<dbReference type="GO" id="GO:0030041">
    <property type="term" value="P:actin filament polymerization"/>
    <property type="evidence" value="ECO:0007669"/>
    <property type="project" value="TreeGrafter"/>
</dbReference>
<feature type="compositionally biased region" description="Pro residues" evidence="1">
    <location>
        <begin position="441"/>
        <end position="450"/>
    </location>
</feature>
<feature type="region of interest" description="Disordered" evidence="1">
    <location>
        <begin position="216"/>
        <end position="521"/>
    </location>
</feature>
<evidence type="ECO:0000313" key="3">
    <source>
        <dbReference type="Proteomes" id="UP000247498"/>
    </source>
</evidence>
<feature type="compositionally biased region" description="Pro residues" evidence="1">
    <location>
        <begin position="700"/>
        <end position="709"/>
    </location>
</feature>
<accession>A0A2V0NUJ8</accession>
<feature type="compositionally biased region" description="Low complexity" evidence="1">
    <location>
        <begin position="372"/>
        <end position="408"/>
    </location>
</feature>
<feature type="compositionally biased region" description="Low complexity" evidence="1">
    <location>
        <begin position="725"/>
        <end position="753"/>
    </location>
</feature>
<feature type="region of interest" description="Disordered" evidence="1">
    <location>
        <begin position="1014"/>
        <end position="1036"/>
    </location>
</feature>
<feature type="compositionally biased region" description="Pro residues" evidence="1">
    <location>
        <begin position="883"/>
        <end position="896"/>
    </location>
</feature>
<feature type="compositionally biased region" description="Low complexity" evidence="1">
    <location>
        <begin position="308"/>
        <end position="326"/>
    </location>
</feature>
<dbReference type="InterPro" id="IPR051412">
    <property type="entry name" value="Formin_Homology_Diaphanous_sf"/>
</dbReference>
<dbReference type="InParanoid" id="A0A2V0NUJ8"/>
<organism evidence="2 3">
    <name type="scientific">Raphidocelis subcapitata</name>
    <dbReference type="NCBI Taxonomy" id="307507"/>
    <lineage>
        <taxon>Eukaryota</taxon>
        <taxon>Viridiplantae</taxon>
        <taxon>Chlorophyta</taxon>
        <taxon>core chlorophytes</taxon>
        <taxon>Chlorophyceae</taxon>
        <taxon>CS clade</taxon>
        <taxon>Sphaeropleales</taxon>
        <taxon>Selenastraceae</taxon>
        <taxon>Raphidocelis</taxon>
    </lineage>
</organism>
<dbReference type="PANTHER" id="PTHR45691:SF1">
    <property type="entry name" value="FH2 DOMAIN-CONTAINING PROTEIN 1-RELATED"/>
    <property type="match status" value="1"/>
</dbReference>
<dbReference type="AlphaFoldDB" id="A0A2V0NUJ8"/>
<feature type="compositionally biased region" description="Pro residues" evidence="1">
    <location>
        <begin position="177"/>
        <end position="186"/>
    </location>
</feature>
<dbReference type="GO" id="GO:0005884">
    <property type="term" value="C:actin filament"/>
    <property type="evidence" value="ECO:0007669"/>
    <property type="project" value="TreeGrafter"/>
</dbReference>
<feature type="region of interest" description="Disordered" evidence="1">
    <location>
        <begin position="159"/>
        <end position="199"/>
    </location>
</feature>
<evidence type="ECO:0000313" key="2">
    <source>
        <dbReference type="EMBL" id="GBF91316.1"/>
    </source>
</evidence>
<feature type="region of interest" description="Disordered" evidence="1">
    <location>
        <begin position="774"/>
        <end position="812"/>
    </location>
</feature>
<feature type="compositionally biased region" description="Low complexity" evidence="1">
    <location>
        <begin position="897"/>
        <end position="906"/>
    </location>
</feature>
<feature type="region of interest" description="Disordered" evidence="1">
    <location>
        <begin position="696"/>
        <end position="754"/>
    </location>
</feature>
<dbReference type="EMBL" id="BDRX01000023">
    <property type="protein sequence ID" value="GBF91316.1"/>
    <property type="molecule type" value="Genomic_DNA"/>
</dbReference>
<name>A0A2V0NUJ8_9CHLO</name>